<protein>
    <submittedName>
        <fullName evidence="1">Phosphoesterase family-domain-containing protein</fullName>
    </submittedName>
</protein>
<dbReference type="EMBL" id="MU267834">
    <property type="protein sequence ID" value="KAH7908253.1"/>
    <property type="molecule type" value="Genomic_DNA"/>
</dbReference>
<keyword evidence="2" id="KW-1185">Reference proteome</keyword>
<gene>
    <name evidence="1" type="ORF">BJ138DRAFT_1158071</name>
</gene>
<reference evidence="1" key="1">
    <citation type="journal article" date="2021" name="New Phytol.">
        <title>Evolutionary innovations through gain and loss of genes in the ectomycorrhizal Boletales.</title>
        <authorList>
            <person name="Wu G."/>
            <person name="Miyauchi S."/>
            <person name="Morin E."/>
            <person name="Kuo A."/>
            <person name="Drula E."/>
            <person name="Varga T."/>
            <person name="Kohler A."/>
            <person name="Feng B."/>
            <person name="Cao Y."/>
            <person name="Lipzen A."/>
            <person name="Daum C."/>
            <person name="Hundley H."/>
            <person name="Pangilinan J."/>
            <person name="Johnson J."/>
            <person name="Barry K."/>
            <person name="LaButti K."/>
            <person name="Ng V."/>
            <person name="Ahrendt S."/>
            <person name="Min B."/>
            <person name="Choi I.G."/>
            <person name="Park H."/>
            <person name="Plett J.M."/>
            <person name="Magnuson J."/>
            <person name="Spatafora J.W."/>
            <person name="Nagy L.G."/>
            <person name="Henrissat B."/>
            <person name="Grigoriev I.V."/>
            <person name="Yang Z.L."/>
            <person name="Xu J."/>
            <person name="Martin F.M."/>
        </authorList>
    </citation>
    <scope>NUCLEOTIDE SEQUENCE</scope>
    <source>
        <strain evidence="1">ATCC 28755</strain>
    </source>
</reference>
<organism evidence="1 2">
    <name type="scientific">Hygrophoropsis aurantiaca</name>
    <dbReference type="NCBI Taxonomy" id="72124"/>
    <lineage>
        <taxon>Eukaryota</taxon>
        <taxon>Fungi</taxon>
        <taxon>Dikarya</taxon>
        <taxon>Basidiomycota</taxon>
        <taxon>Agaricomycotina</taxon>
        <taxon>Agaricomycetes</taxon>
        <taxon>Agaricomycetidae</taxon>
        <taxon>Boletales</taxon>
        <taxon>Coniophorineae</taxon>
        <taxon>Hygrophoropsidaceae</taxon>
        <taxon>Hygrophoropsis</taxon>
    </lineage>
</organism>
<dbReference type="Proteomes" id="UP000790377">
    <property type="component" value="Unassembled WGS sequence"/>
</dbReference>
<comment type="caution">
    <text evidence="1">The sequence shown here is derived from an EMBL/GenBank/DDBJ whole genome shotgun (WGS) entry which is preliminary data.</text>
</comment>
<name>A0ACB8A5B4_9AGAM</name>
<accession>A0ACB8A5B4</accession>
<evidence type="ECO:0000313" key="2">
    <source>
        <dbReference type="Proteomes" id="UP000790377"/>
    </source>
</evidence>
<sequence length="429" mass="46595">MMIVPALVALGVLARPASAAVASTFTAPAAAPTDTSPFYVGASNGTIKNSPLVPGKVFDRFIQIWLENTNYAAAASQPAFRELSAQGITLSSYYGVTHTSEPNYLAAVGGDFWGLYDDNLVAVPSNISTIVDLLDQKDISWSEYMENMPYDGFAGFNYTNPDGYTYYVRKHNPLIMYDSVAQNTTRTARIRNFNDFSVDVGNNSLSQWIFVTPNLRDDGHDTTIEYASEWLTYWLPSLLNDTNFNNDRTLILLTFDETEIYTINNQVYSILLGGAIPENLRNTTDNTFYTHYSTLSTVQSNWDLGNLGRQDTNKTVANVFSFVADVTGYKNLDVTDIPLLNITETIPGPLNPEYYVPYLAPTNGTGGGSGPTYIAPGTNMSLNAANAPAPVNLTAQAHTTGVGFRDAEVSRMGLCACVVGVAAVVSALV</sequence>
<proteinExistence type="predicted"/>
<evidence type="ECO:0000313" key="1">
    <source>
        <dbReference type="EMBL" id="KAH7908253.1"/>
    </source>
</evidence>